<comment type="function">
    <text evidence="9">Has a role in mitochondrial fission.</text>
</comment>
<dbReference type="OrthoDB" id="421154at2759"/>
<evidence type="ECO:0000256" key="5">
    <source>
        <dbReference type="ARBA" id="ARBA00022787"/>
    </source>
</evidence>
<keyword evidence="6 10" id="KW-1133">Transmembrane helix</keyword>
<dbReference type="RefSeq" id="XP_043048912.1">
    <property type="nucleotide sequence ID" value="XM_043191605.1"/>
</dbReference>
<evidence type="ECO:0000256" key="3">
    <source>
        <dbReference type="ARBA" id="ARBA00014314"/>
    </source>
</evidence>
<protein>
    <recommendedName>
        <fullName evidence="3 9">Mitochondrial fission 1 protein</fullName>
    </recommendedName>
</protein>
<dbReference type="InterPro" id="IPR028058">
    <property type="entry name" value="Fis1_TPR_N"/>
</dbReference>
<evidence type="ECO:0000256" key="9">
    <source>
        <dbReference type="PIRNR" id="PIRNR008835"/>
    </source>
</evidence>
<reference evidence="11" key="1">
    <citation type="submission" date="2021-03" db="EMBL/GenBank/DDBJ databases">
        <authorList>
            <person name="Palmer J.M."/>
        </authorList>
    </citation>
    <scope>NUCLEOTIDE SEQUENCE</scope>
    <source>
        <strain evidence="11">ARV_011</strain>
    </source>
</reference>
<comment type="domain">
    <text evidence="9">The C-terminus is required for mitochondrial localization, while the N-terminus is necessary for mitochondrial fission.</text>
</comment>
<dbReference type="PANTHER" id="PTHR13247:SF0">
    <property type="entry name" value="MITOCHONDRIAL FISSION 1 PROTEIN"/>
    <property type="match status" value="1"/>
</dbReference>
<name>A0A9P8AI82_9ASCO</name>
<feature type="transmembrane region" description="Helical" evidence="10">
    <location>
        <begin position="127"/>
        <end position="149"/>
    </location>
</feature>
<dbReference type="CDD" id="cd12212">
    <property type="entry name" value="Fis1"/>
    <property type="match status" value="1"/>
</dbReference>
<dbReference type="GO" id="GO:0000266">
    <property type="term" value="P:mitochondrial fission"/>
    <property type="evidence" value="ECO:0007669"/>
    <property type="project" value="UniProtKB-UniRule"/>
</dbReference>
<evidence type="ECO:0000256" key="4">
    <source>
        <dbReference type="ARBA" id="ARBA00022692"/>
    </source>
</evidence>
<dbReference type="PIRSF" id="PIRSF008835">
    <property type="entry name" value="TPR_repeat_11_Fis1"/>
    <property type="match status" value="1"/>
</dbReference>
<keyword evidence="12" id="KW-1185">Reference proteome</keyword>
<evidence type="ECO:0000256" key="2">
    <source>
        <dbReference type="ARBA" id="ARBA00008937"/>
    </source>
</evidence>
<comment type="caution">
    <text evidence="11">The sequence shown here is derived from an EMBL/GenBank/DDBJ whole genome shotgun (WGS) entry which is preliminary data.</text>
</comment>
<comment type="subcellular location">
    <subcellularLocation>
        <location evidence="1">Mitochondrion outer membrane</location>
        <topology evidence="1">Single-pass membrane protein</topology>
    </subcellularLocation>
</comment>
<dbReference type="GeneID" id="66114155"/>
<dbReference type="InterPro" id="IPR011990">
    <property type="entry name" value="TPR-like_helical_dom_sf"/>
</dbReference>
<dbReference type="Proteomes" id="UP000790833">
    <property type="component" value="Unassembled WGS sequence"/>
</dbReference>
<dbReference type="GO" id="GO:0016559">
    <property type="term" value="P:peroxisome fission"/>
    <property type="evidence" value="ECO:0007669"/>
    <property type="project" value="TreeGrafter"/>
</dbReference>
<dbReference type="GO" id="GO:0000422">
    <property type="term" value="P:autophagy of mitochondrion"/>
    <property type="evidence" value="ECO:0007669"/>
    <property type="project" value="TreeGrafter"/>
</dbReference>
<keyword evidence="5 9" id="KW-1000">Mitochondrion outer membrane</keyword>
<keyword evidence="4 10" id="KW-0812">Transmembrane</keyword>
<dbReference type="AlphaFoldDB" id="A0A9P8AI82"/>
<dbReference type="InterPro" id="IPR016543">
    <property type="entry name" value="Fis1"/>
</dbReference>
<evidence type="ECO:0000256" key="6">
    <source>
        <dbReference type="ARBA" id="ARBA00022989"/>
    </source>
</evidence>
<dbReference type="PANTHER" id="PTHR13247">
    <property type="entry name" value="TETRATRICOPEPTIDE REPEAT PROTEIN 11 TPR REPEAT PROTEIN 11"/>
    <property type="match status" value="1"/>
</dbReference>
<proteinExistence type="inferred from homology"/>
<dbReference type="Gene3D" id="1.25.40.10">
    <property type="entry name" value="Tetratricopeptide repeat domain"/>
    <property type="match status" value="1"/>
</dbReference>
<evidence type="ECO:0000313" key="12">
    <source>
        <dbReference type="Proteomes" id="UP000790833"/>
    </source>
</evidence>
<accession>A0A9P8AI82</accession>
<keyword evidence="7 9" id="KW-0496">Mitochondrion</keyword>
<evidence type="ECO:0000313" key="11">
    <source>
        <dbReference type="EMBL" id="KAG7193364.1"/>
    </source>
</evidence>
<evidence type="ECO:0000256" key="1">
    <source>
        <dbReference type="ARBA" id="ARBA00004572"/>
    </source>
</evidence>
<comment type="similarity">
    <text evidence="2 9">Belongs to the FIS1 family.</text>
</comment>
<evidence type="ECO:0000256" key="8">
    <source>
        <dbReference type="ARBA" id="ARBA00023136"/>
    </source>
</evidence>
<dbReference type="InterPro" id="IPR028061">
    <property type="entry name" value="Fis1_TPR_C"/>
</dbReference>
<evidence type="ECO:0000256" key="7">
    <source>
        <dbReference type="ARBA" id="ARBA00023128"/>
    </source>
</evidence>
<dbReference type="Pfam" id="PF14852">
    <property type="entry name" value="Fis1_TPR_N"/>
    <property type="match status" value="1"/>
</dbReference>
<dbReference type="GO" id="GO:0005741">
    <property type="term" value="C:mitochondrial outer membrane"/>
    <property type="evidence" value="ECO:0007669"/>
    <property type="project" value="UniProtKB-SubCell"/>
</dbReference>
<dbReference type="InterPro" id="IPR033745">
    <property type="entry name" value="Fis1_cytosol"/>
</dbReference>
<evidence type="ECO:0000256" key="10">
    <source>
        <dbReference type="SAM" id="Phobius"/>
    </source>
</evidence>
<organism evidence="11 12">
    <name type="scientific">Scheffersomyces spartinae</name>
    <dbReference type="NCBI Taxonomy" id="45513"/>
    <lineage>
        <taxon>Eukaryota</taxon>
        <taxon>Fungi</taxon>
        <taxon>Dikarya</taxon>
        <taxon>Ascomycota</taxon>
        <taxon>Saccharomycotina</taxon>
        <taxon>Pichiomycetes</taxon>
        <taxon>Debaryomycetaceae</taxon>
        <taxon>Scheffersomyces</taxon>
    </lineage>
</organism>
<gene>
    <name evidence="11" type="primary">FIS1</name>
    <name evidence="11" type="ORF">KQ657_000781</name>
</gene>
<dbReference type="SUPFAM" id="SSF48452">
    <property type="entry name" value="TPR-like"/>
    <property type="match status" value="1"/>
</dbReference>
<dbReference type="EMBL" id="JAHMUF010000012">
    <property type="protein sequence ID" value="KAG7193364.1"/>
    <property type="molecule type" value="Genomic_DNA"/>
</dbReference>
<dbReference type="Pfam" id="PF14853">
    <property type="entry name" value="Fis1_TPR_C"/>
    <property type="match status" value="1"/>
</dbReference>
<dbReference type="GO" id="GO:0005778">
    <property type="term" value="C:peroxisomal membrane"/>
    <property type="evidence" value="ECO:0007669"/>
    <property type="project" value="TreeGrafter"/>
</dbReference>
<sequence length="153" mass="17393">MFFEKLYASMQEVNEPLSSEQLRILRDQLESEKPNVNPQSEFNYAWGLVKLDHHKQQIDGLHIMERLYKDVPELRRDCLYYLSLGSVKVGDYINARRYVEAMLKKEPNNSQALELKKTIDDKVTNDGLVGLGVLAGALAVGVGIAGALMRRKK</sequence>
<keyword evidence="8 9" id="KW-0472">Membrane</keyword>